<organism evidence="1 2">
    <name type="scientific">Nicotiana attenuata</name>
    <name type="common">Coyote tobacco</name>
    <dbReference type="NCBI Taxonomy" id="49451"/>
    <lineage>
        <taxon>Eukaryota</taxon>
        <taxon>Viridiplantae</taxon>
        <taxon>Streptophyta</taxon>
        <taxon>Embryophyta</taxon>
        <taxon>Tracheophyta</taxon>
        <taxon>Spermatophyta</taxon>
        <taxon>Magnoliopsida</taxon>
        <taxon>eudicotyledons</taxon>
        <taxon>Gunneridae</taxon>
        <taxon>Pentapetalae</taxon>
        <taxon>asterids</taxon>
        <taxon>lamiids</taxon>
        <taxon>Solanales</taxon>
        <taxon>Solanaceae</taxon>
        <taxon>Nicotianoideae</taxon>
        <taxon>Nicotianeae</taxon>
        <taxon>Nicotiana</taxon>
    </lineage>
</organism>
<gene>
    <name evidence="1" type="ORF">A4A49_55005</name>
</gene>
<dbReference type="Proteomes" id="UP000187609">
    <property type="component" value="Unassembled WGS sequence"/>
</dbReference>
<name>A0A1J6JSB6_NICAT</name>
<sequence length="168" mass="19636">MVHMWAGFDSKLMLFRNICQEFTSKLGFSGVKQLLVTCPSSRYYIVENDDDIRALQCLLCQKFKEIHFFAVDKFDLTVHALDIKYHTKTYGVDVEVVSDCEHSIGSYDFSESDHDYDCEYLESINMQKKRVVIDSLDNFKELELGMTFKGMQELGMTFKDYFEPKPQL</sequence>
<proteinExistence type="predicted"/>
<comment type="caution">
    <text evidence="1">The sequence shown here is derived from an EMBL/GenBank/DDBJ whole genome shotgun (WGS) entry which is preliminary data.</text>
</comment>
<protein>
    <submittedName>
        <fullName evidence="1">Uncharacterized protein</fullName>
    </submittedName>
</protein>
<dbReference type="EMBL" id="MJEQ01005072">
    <property type="protein sequence ID" value="OIT20629.1"/>
    <property type="molecule type" value="Genomic_DNA"/>
</dbReference>
<reference evidence="1" key="1">
    <citation type="submission" date="2016-11" db="EMBL/GenBank/DDBJ databases">
        <title>The genome of Nicotiana attenuata.</title>
        <authorList>
            <person name="Xu S."/>
            <person name="Brockmoeller T."/>
            <person name="Gaquerel E."/>
            <person name="Navarro A."/>
            <person name="Kuhl H."/>
            <person name="Gase K."/>
            <person name="Ling Z."/>
            <person name="Zhou W."/>
            <person name="Kreitzer C."/>
            <person name="Stanke M."/>
            <person name="Tang H."/>
            <person name="Lyons E."/>
            <person name="Pandey P."/>
            <person name="Pandey S.P."/>
            <person name="Timmermann B."/>
            <person name="Baldwin I.T."/>
        </authorList>
    </citation>
    <scope>NUCLEOTIDE SEQUENCE [LARGE SCALE GENOMIC DNA]</scope>
    <source>
        <strain evidence="1">UT</strain>
    </source>
</reference>
<evidence type="ECO:0000313" key="1">
    <source>
        <dbReference type="EMBL" id="OIT20629.1"/>
    </source>
</evidence>
<keyword evidence="2" id="KW-1185">Reference proteome</keyword>
<dbReference type="AlphaFoldDB" id="A0A1J6JSB6"/>
<accession>A0A1J6JSB6</accession>
<evidence type="ECO:0000313" key="2">
    <source>
        <dbReference type="Proteomes" id="UP000187609"/>
    </source>
</evidence>
<dbReference type="Gramene" id="OIT20629">
    <property type="protein sequence ID" value="OIT20629"/>
    <property type="gene ID" value="A4A49_55005"/>
</dbReference>